<dbReference type="InterPro" id="IPR000727">
    <property type="entry name" value="T_SNARE_dom"/>
</dbReference>
<dbReference type="GO" id="GO:0000139">
    <property type="term" value="C:Golgi membrane"/>
    <property type="evidence" value="ECO:0007669"/>
    <property type="project" value="InterPro"/>
</dbReference>
<evidence type="ECO:0000256" key="4">
    <source>
        <dbReference type="ARBA" id="ARBA00022927"/>
    </source>
</evidence>
<feature type="domain" description="T-SNARE coiled-coil homology" evidence="8">
    <location>
        <begin position="314"/>
        <end position="354"/>
    </location>
</feature>
<evidence type="ECO:0000256" key="6">
    <source>
        <dbReference type="ARBA" id="ARBA00023136"/>
    </source>
</evidence>
<dbReference type="InterPro" id="IPR037185">
    <property type="entry name" value="EmrE-like"/>
</dbReference>
<dbReference type="Gene3D" id="1.20.58.70">
    <property type="match status" value="1"/>
</dbReference>
<dbReference type="SUPFAM" id="SSF103481">
    <property type="entry name" value="Multidrug resistance efflux transporter EmrE"/>
    <property type="match status" value="1"/>
</dbReference>
<keyword evidence="5 7" id="KW-1133">Transmembrane helix</keyword>
<comment type="similarity">
    <text evidence="2">Belongs to the nucleotide-sugar transporter family. CMP-Sialate:CMP antiporter (TC 2.A.7.12) subfamily.</text>
</comment>
<keyword evidence="4" id="KW-0653">Protein transport</keyword>
<dbReference type="InterPro" id="IPR007271">
    <property type="entry name" value="Nuc_sug_transpt"/>
</dbReference>
<feature type="transmembrane region" description="Helical" evidence="7">
    <location>
        <begin position="430"/>
        <end position="447"/>
    </location>
</feature>
<proteinExistence type="inferred from homology"/>
<accession>A0A5N6KVI3</accession>
<dbReference type="Gene3D" id="1.10.3730.20">
    <property type="match status" value="1"/>
</dbReference>
<dbReference type="Proteomes" id="UP000327013">
    <property type="component" value="Unassembled WGS sequence"/>
</dbReference>
<feature type="transmembrane region" description="Helical" evidence="7">
    <location>
        <begin position="508"/>
        <end position="530"/>
    </location>
</feature>
<feature type="transmembrane region" description="Helical" evidence="7">
    <location>
        <begin position="594"/>
        <end position="615"/>
    </location>
</feature>
<dbReference type="AlphaFoldDB" id="A0A5N6KVI3"/>
<evidence type="ECO:0000313" key="9">
    <source>
        <dbReference type="EMBL" id="KAB8349406.1"/>
    </source>
</evidence>
<sequence length="676" mass="75620">MFGSNPRNGVSLPRYPKNSNATEEAMKDVRILRTNSAPPLVSEAKSRNGMHRHFNKVSGTFIYESYVFISKSKLQDHSLSLDGCPSGAKQVPITAFTDYVFWMALYLVSGQYSNGEYQNAGASAVLDECTGILDDISELNDSITRLESAHRSAILDASIGDATVNSLSASMIEQCNNLTARLKSVNQRPEAQSSTHSSQVGLCGRKLQAAYQRALQVESRYRRDIHKQLARQYRIVAPDATDDDVRRVCEDITHGQQIFRSAILRFDRRGEDSSVLINLTDRHRQIQVIEKQMQKLAELIFVLDRKTAIQEQPVRDIEINAGHTLDNVDRGAADLQRATQSAAAARRNKWICFWITSFMRKHRKCNGQEICREDYNEVHLEQSDHTIFLLSGGQRPVPIYILALPALFDILSTTLMNFGLTLITVSIYQMTRGIVVLFVCLFSVIFLKRHILLYKWIALLLVISGIFIVGLAGSLEESAMQHMGVSEKESIEDSLFEYVKRFSAKPSALTFFGVAIVAISQMLAAAQFVLEEMIMADYAITPLHLVCWEGTFGLVIIIFGQIVAQKLYGNTKAGSDNIFDARAGWEEIIHNPQLWISGLFVVMLTGFYNCFALGLTKSLNATSRSTVDTSRTLIIWIASLALGWESFKMLQLCGFIVMAYGTLAFNDVASIPMIPR</sequence>
<dbReference type="InterPro" id="IPR010989">
    <property type="entry name" value="SNARE"/>
</dbReference>
<evidence type="ECO:0000256" key="5">
    <source>
        <dbReference type="ARBA" id="ARBA00022989"/>
    </source>
</evidence>
<keyword evidence="6 7" id="KW-0472">Membrane</keyword>
<evidence type="ECO:0000256" key="7">
    <source>
        <dbReference type="SAM" id="Phobius"/>
    </source>
</evidence>
<protein>
    <recommendedName>
        <fullName evidence="8">t-SNARE coiled-coil homology domain-containing protein</fullName>
    </recommendedName>
</protein>
<organism evidence="9 10">
    <name type="scientific">Carpinus fangiana</name>
    <dbReference type="NCBI Taxonomy" id="176857"/>
    <lineage>
        <taxon>Eukaryota</taxon>
        <taxon>Viridiplantae</taxon>
        <taxon>Streptophyta</taxon>
        <taxon>Embryophyta</taxon>
        <taxon>Tracheophyta</taxon>
        <taxon>Spermatophyta</taxon>
        <taxon>Magnoliopsida</taxon>
        <taxon>eudicotyledons</taxon>
        <taxon>Gunneridae</taxon>
        <taxon>Pentapetalae</taxon>
        <taxon>rosids</taxon>
        <taxon>fabids</taxon>
        <taxon>Fagales</taxon>
        <taxon>Betulaceae</taxon>
        <taxon>Carpinus</taxon>
    </lineage>
</organism>
<dbReference type="EMBL" id="VIBQ01000014">
    <property type="protein sequence ID" value="KAB8349406.1"/>
    <property type="molecule type" value="Genomic_DNA"/>
</dbReference>
<evidence type="ECO:0000256" key="3">
    <source>
        <dbReference type="ARBA" id="ARBA00022692"/>
    </source>
</evidence>
<dbReference type="PANTHER" id="PTHR13146:SF0">
    <property type="entry name" value="SOLUTE CARRIER FAMILY 35 MEMBER F6"/>
    <property type="match status" value="1"/>
</dbReference>
<dbReference type="Pfam" id="PF04142">
    <property type="entry name" value="Nuc_sug_transp"/>
    <property type="match status" value="1"/>
</dbReference>
<dbReference type="GO" id="GO:0015031">
    <property type="term" value="P:protein transport"/>
    <property type="evidence" value="ECO:0007669"/>
    <property type="project" value="UniProtKB-KW"/>
</dbReference>
<gene>
    <name evidence="9" type="ORF">FH972_023433</name>
</gene>
<evidence type="ECO:0000256" key="2">
    <source>
        <dbReference type="ARBA" id="ARBA00006447"/>
    </source>
</evidence>
<dbReference type="OrthoDB" id="408493at2759"/>
<dbReference type="GO" id="GO:0016192">
    <property type="term" value="P:vesicle-mediated transport"/>
    <property type="evidence" value="ECO:0007669"/>
    <property type="project" value="InterPro"/>
</dbReference>
<comment type="caution">
    <text evidence="9">The sequence shown here is derived from an EMBL/GenBank/DDBJ whole genome shotgun (WGS) entry which is preliminary data.</text>
</comment>
<dbReference type="SUPFAM" id="SSF47661">
    <property type="entry name" value="t-snare proteins"/>
    <property type="match status" value="1"/>
</dbReference>
<feature type="transmembrane region" description="Helical" evidence="7">
    <location>
        <begin position="542"/>
        <end position="564"/>
    </location>
</feature>
<feature type="transmembrane region" description="Helical" evidence="7">
    <location>
        <begin position="649"/>
        <end position="669"/>
    </location>
</feature>
<dbReference type="PANTHER" id="PTHR13146">
    <property type="match status" value="1"/>
</dbReference>
<comment type="subcellular location">
    <subcellularLocation>
        <location evidence="1">Membrane</location>
        <topology evidence="1">Multi-pass membrane protein</topology>
    </subcellularLocation>
</comment>
<reference evidence="9 10" key="1">
    <citation type="submission" date="2019-06" db="EMBL/GenBank/DDBJ databases">
        <title>A chromosomal-level reference genome of Carpinus fangiana (Coryloideae, Betulaceae).</title>
        <authorList>
            <person name="Yang X."/>
            <person name="Wang Z."/>
            <person name="Zhang L."/>
            <person name="Hao G."/>
            <person name="Liu J."/>
            <person name="Yang Y."/>
        </authorList>
    </citation>
    <scope>NUCLEOTIDE SEQUENCE [LARGE SCALE GENOMIC DNA]</scope>
    <source>
        <strain evidence="9">Cfa_2016G</strain>
        <tissue evidence="9">Leaf</tissue>
    </source>
</reference>
<evidence type="ECO:0000256" key="1">
    <source>
        <dbReference type="ARBA" id="ARBA00004141"/>
    </source>
</evidence>
<dbReference type="GO" id="GO:0015165">
    <property type="term" value="F:pyrimidine nucleotide-sugar transmembrane transporter activity"/>
    <property type="evidence" value="ECO:0007669"/>
    <property type="project" value="InterPro"/>
</dbReference>
<dbReference type="Pfam" id="PF05739">
    <property type="entry name" value="SNARE"/>
    <property type="match status" value="1"/>
</dbReference>
<name>A0A5N6KVI3_9ROSI</name>
<feature type="transmembrane region" description="Helical" evidence="7">
    <location>
        <begin position="453"/>
        <end position="473"/>
    </location>
</feature>
<keyword evidence="10" id="KW-1185">Reference proteome</keyword>
<evidence type="ECO:0000259" key="8">
    <source>
        <dbReference type="Pfam" id="PF05739"/>
    </source>
</evidence>
<keyword evidence="3 7" id="KW-0812">Transmembrane</keyword>
<keyword evidence="4" id="KW-0813">Transport</keyword>
<evidence type="ECO:0000313" key="10">
    <source>
        <dbReference type="Proteomes" id="UP000327013"/>
    </source>
</evidence>